<accession>A0A5B7CSG3</accession>
<proteinExistence type="predicted"/>
<dbReference type="EMBL" id="VSRR010000201">
    <property type="protein sequence ID" value="MPC12175.1"/>
    <property type="molecule type" value="Genomic_DNA"/>
</dbReference>
<name>A0A5B7CSG3_PORTR</name>
<protein>
    <submittedName>
        <fullName evidence="2">Uncharacterized protein</fullName>
    </submittedName>
</protein>
<dbReference type="Proteomes" id="UP000324222">
    <property type="component" value="Unassembled WGS sequence"/>
</dbReference>
<gene>
    <name evidence="2" type="ORF">E2C01_004853</name>
</gene>
<evidence type="ECO:0000313" key="2">
    <source>
        <dbReference type="EMBL" id="MPC12175.1"/>
    </source>
</evidence>
<feature type="region of interest" description="Disordered" evidence="1">
    <location>
        <begin position="1"/>
        <end position="55"/>
    </location>
</feature>
<sequence length="89" mass="9755">MKATGGEGAGKEEGREEEREEGQVGSECRQVASGTPLLLPSLPDAGRSPQTPHTIVHCPDQLISREANQNVRRRFPFIPNLTVDLTSRF</sequence>
<reference evidence="2 3" key="1">
    <citation type="submission" date="2019-05" db="EMBL/GenBank/DDBJ databases">
        <title>Another draft genome of Portunus trituberculatus and its Hox gene families provides insights of decapod evolution.</title>
        <authorList>
            <person name="Jeong J.-H."/>
            <person name="Song I."/>
            <person name="Kim S."/>
            <person name="Choi T."/>
            <person name="Kim D."/>
            <person name="Ryu S."/>
            <person name="Kim W."/>
        </authorList>
    </citation>
    <scope>NUCLEOTIDE SEQUENCE [LARGE SCALE GENOMIC DNA]</scope>
    <source>
        <tissue evidence="2">Muscle</tissue>
    </source>
</reference>
<comment type="caution">
    <text evidence="2">The sequence shown here is derived from an EMBL/GenBank/DDBJ whole genome shotgun (WGS) entry which is preliminary data.</text>
</comment>
<organism evidence="2 3">
    <name type="scientific">Portunus trituberculatus</name>
    <name type="common">Swimming crab</name>
    <name type="synonym">Neptunus trituberculatus</name>
    <dbReference type="NCBI Taxonomy" id="210409"/>
    <lineage>
        <taxon>Eukaryota</taxon>
        <taxon>Metazoa</taxon>
        <taxon>Ecdysozoa</taxon>
        <taxon>Arthropoda</taxon>
        <taxon>Crustacea</taxon>
        <taxon>Multicrustacea</taxon>
        <taxon>Malacostraca</taxon>
        <taxon>Eumalacostraca</taxon>
        <taxon>Eucarida</taxon>
        <taxon>Decapoda</taxon>
        <taxon>Pleocyemata</taxon>
        <taxon>Brachyura</taxon>
        <taxon>Eubrachyura</taxon>
        <taxon>Portunoidea</taxon>
        <taxon>Portunidae</taxon>
        <taxon>Portuninae</taxon>
        <taxon>Portunus</taxon>
    </lineage>
</organism>
<dbReference type="AlphaFoldDB" id="A0A5B7CSG3"/>
<evidence type="ECO:0000313" key="3">
    <source>
        <dbReference type="Proteomes" id="UP000324222"/>
    </source>
</evidence>
<keyword evidence="3" id="KW-1185">Reference proteome</keyword>
<evidence type="ECO:0000256" key="1">
    <source>
        <dbReference type="SAM" id="MobiDB-lite"/>
    </source>
</evidence>